<dbReference type="KEGG" id="arui:G6M88_01840"/>
<keyword evidence="8" id="KW-1185">Reference proteome</keyword>
<dbReference type="PANTHER" id="PTHR30409">
    <property type="entry name" value="CARBAMATE KINASE"/>
    <property type="match status" value="1"/>
</dbReference>
<reference evidence="5 8" key="1">
    <citation type="journal article" date="2020" name="Science">
        <title>Unexpected conservation and global transmission of agrobacterial virulence plasmids.</title>
        <authorList>
            <person name="Weisberg A.J."/>
            <person name="Davis E.W. 2nd"/>
            <person name="Tabima J."/>
            <person name="Belcher M.S."/>
            <person name="Miller M."/>
            <person name="Kuo C.H."/>
            <person name="Loper J.E."/>
            <person name="Grunwald N.J."/>
            <person name="Putnam M.L."/>
            <person name="Chang J.H."/>
        </authorList>
    </citation>
    <scope>NUCLEOTIDE SEQUENCE [LARGE SCALE GENOMIC DNA]</scope>
    <source>
        <strain evidence="5 8">A19/93</strain>
    </source>
</reference>
<name>A0AAE7R116_9HYPH</name>
<evidence type="ECO:0000313" key="6">
    <source>
        <dbReference type="EMBL" id="QTF99218.1"/>
    </source>
</evidence>
<evidence type="ECO:0000313" key="8">
    <source>
        <dbReference type="Proteomes" id="UP000822331"/>
    </source>
</evidence>
<protein>
    <recommendedName>
        <fullName evidence="4">Aspartate/glutamate/uridylate kinase domain-containing protein</fullName>
    </recommendedName>
</protein>
<evidence type="ECO:0000256" key="1">
    <source>
        <dbReference type="ARBA" id="ARBA00011066"/>
    </source>
</evidence>
<dbReference type="AlphaFoldDB" id="A0AAE7R116"/>
<dbReference type="PANTHER" id="PTHR30409:SF1">
    <property type="entry name" value="CARBAMATE KINASE-RELATED"/>
    <property type="match status" value="1"/>
</dbReference>
<dbReference type="InterPro" id="IPR003964">
    <property type="entry name" value="Carb_kinase"/>
</dbReference>
<dbReference type="Pfam" id="PF00696">
    <property type="entry name" value="AA_kinase"/>
    <property type="match status" value="1"/>
</dbReference>
<keyword evidence="2" id="KW-0808">Transferase</keyword>
<reference evidence="6" key="2">
    <citation type="submission" date="2020-02" db="EMBL/GenBank/DDBJ databases">
        <title>Unexpected conservation and global transmission of agrobacterial virulence plasmids.</title>
        <authorList>
            <person name="Weisberg A.J."/>
            <person name="Davis E.W. II"/>
            <person name="Tabima J.R."/>
            <person name="Belcher M.S."/>
            <person name="Miller M."/>
            <person name="Kuo C.-H."/>
            <person name="Loper J.E."/>
            <person name="Grunwald N.J."/>
            <person name="Putnam M.L."/>
            <person name="Chang J.H."/>
        </authorList>
    </citation>
    <scope>NUCLEOTIDE SEQUENCE</scope>
    <source>
        <strain evidence="6">W2/73</strain>
    </source>
</reference>
<evidence type="ECO:0000313" key="7">
    <source>
        <dbReference type="Proteomes" id="UP000663912"/>
    </source>
</evidence>
<evidence type="ECO:0000313" key="5">
    <source>
        <dbReference type="EMBL" id="NTF36770.1"/>
    </source>
</evidence>
<dbReference type="SUPFAM" id="SSF53633">
    <property type="entry name" value="Carbamate kinase-like"/>
    <property type="match status" value="1"/>
</dbReference>
<evidence type="ECO:0000256" key="3">
    <source>
        <dbReference type="ARBA" id="ARBA00022777"/>
    </source>
</evidence>
<sequence length="90" mass="9352">MLLLLTDVDAVYTDFGRPSAKSIARISVSAVEDEAFAAWSIGPKIEAAVKFVTISGKLAAIGRLEDALAIVAGEAVTTIDAGNGGVRYRV</sequence>
<dbReference type="InterPro" id="IPR001048">
    <property type="entry name" value="Asp/Glu/Uridylate_kinase"/>
</dbReference>
<organism evidence="6 7">
    <name type="scientific">Agrobacterium rubi</name>
    <dbReference type="NCBI Taxonomy" id="28099"/>
    <lineage>
        <taxon>Bacteria</taxon>
        <taxon>Pseudomonadati</taxon>
        <taxon>Pseudomonadota</taxon>
        <taxon>Alphaproteobacteria</taxon>
        <taxon>Hyphomicrobiales</taxon>
        <taxon>Rhizobiaceae</taxon>
        <taxon>Rhizobium/Agrobacterium group</taxon>
        <taxon>Agrobacterium</taxon>
    </lineage>
</organism>
<evidence type="ECO:0000259" key="4">
    <source>
        <dbReference type="Pfam" id="PF00696"/>
    </source>
</evidence>
<dbReference type="GO" id="GO:0005829">
    <property type="term" value="C:cytosol"/>
    <property type="evidence" value="ECO:0007669"/>
    <property type="project" value="TreeGrafter"/>
</dbReference>
<evidence type="ECO:0000256" key="2">
    <source>
        <dbReference type="ARBA" id="ARBA00022679"/>
    </source>
</evidence>
<gene>
    <name evidence="5" type="ORF">G6L72_08615</name>
    <name evidence="6" type="ORF">G6M88_01840</name>
</gene>
<proteinExistence type="inferred from homology"/>
<dbReference type="InterPro" id="IPR036393">
    <property type="entry name" value="AceGlu_kinase-like_sf"/>
</dbReference>
<comment type="similarity">
    <text evidence="1">Belongs to the carbamate kinase family.</text>
</comment>
<dbReference type="GO" id="GO:0019546">
    <property type="term" value="P:L-arginine deiminase pathway"/>
    <property type="evidence" value="ECO:0007669"/>
    <property type="project" value="TreeGrafter"/>
</dbReference>
<keyword evidence="3" id="KW-0418">Kinase</keyword>
<dbReference type="GO" id="GO:0008804">
    <property type="term" value="F:carbamate kinase activity"/>
    <property type="evidence" value="ECO:0007669"/>
    <property type="project" value="InterPro"/>
</dbReference>
<dbReference type="EMBL" id="JAAMCP010000005">
    <property type="protein sequence ID" value="NTF36770.1"/>
    <property type="molecule type" value="Genomic_DNA"/>
</dbReference>
<dbReference type="RefSeq" id="WP_065698075.1">
    <property type="nucleotide sequence ID" value="NZ_CP049206.1"/>
</dbReference>
<dbReference type="Gene3D" id="3.40.1160.10">
    <property type="entry name" value="Acetylglutamate kinase-like"/>
    <property type="match status" value="1"/>
</dbReference>
<dbReference type="EMBL" id="CP049206">
    <property type="protein sequence ID" value="QTF99218.1"/>
    <property type="molecule type" value="Genomic_DNA"/>
</dbReference>
<dbReference type="Proteomes" id="UP000822331">
    <property type="component" value="Unassembled WGS sequence"/>
</dbReference>
<dbReference type="Proteomes" id="UP000663912">
    <property type="component" value="Chromosome 1"/>
</dbReference>
<feature type="domain" description="Aspartate/glutamate/uridylate kinase" evidence="4">
    <location>
        <begin position="2"/>
        <end position="53"/>
    </location>
</feature>
<accession>A0AAE7R116</accession>